<keyword evidence="3" id="KW-1185">Reference proteome</keyword>
<dbReference type="Proteomes" id="UP001221142">
    <property type="component" value="Unassembled WGS sequence"/>
</dbReference>
<organism evidence="2 3">
    <name type="scientific">Roridomyces roridus</name>
    <dbReference type="NCBI Taxonomy" id="1738132"/>
    <lineage>
        <taxon>Eukaryota</taxon>
        <taxon>Fungi</taxon>
        <taxon>Dikarya</taxon>
        <taxon>Basidiomycota</taxon>
        <taxon>Agaricomycotina</taxon>
        <taxon>Agaricomycetes</taxon>
        <taxon>Agaricomycetidae</taxon>
        <taxon>Agaricales</taxon>
        <taxon>Marasmiineae</taxon>
        <taxon>Mycenaceae</taxon>
        <taxon>Roridomyces</taxon>
    </lineage>
</organism>
<evidence type="ECO:0000256" key="1">
    <source>
        <dbReference type="SAM" id="MobiDB-lite"/>
    </source>
</evidence>
<name>A0AAD7FJ44_9AGAR</name>
<comment type="caution">
    <text evidence="2">The sequence shown here is derived from an EMBL/GenBank/DDBJ whole genome shotgun (WGS) entry which is preliminary data.</text>
</comment>
<dbReference type="EMBL" id="JARKIF010000015">
    <property type="protein sequence ID" value="KAJ7622033.1"/>
    <property type="molecule type" value="Genomic_DNA"/>
</dbReference>
<evidence type="ECO:0000313" key="3">
    <source>
        <dbReference type="Proteomes" id="UP001221142"/>
    </source>
</evidence>
<evidence type="ECO:0000313" key="2">
    <source>
        <dbReference type="EMBL" id="KAJ7622033.1"/>
    </source>
</evidence>
<feature type="compositionally biased region" description="Low complexity" evidence="1">
    <location>
        <begin position="234"/>
        <end position="253"/>
    </location>
</feature>
<sequence>MDATTPDLTPTTTTMNQTHRLRVMRSMRKITALLGETAVLESAKSELTPTNKFSFLPLLELLPLPPQRRALSADERPALSIRMPAIDVEDGSPSDRDSLLFSPLSPTSPVLVQNSGFALRHRMAKLTRTLGETVPVELIISTPPPPVKRRRRASTLIVPESALEQQAFAARGLLAVSTAEASAVRVMQIRTEGLEPTSTSSSPTEATSPMGEVNVHPVLAFSPDTLVSPGEWIRPSSRVSSYSRSASSSPVSSEAANNMGDVVHNLRKLRSSKSLAVLGISS</sequence>
<protein>
    <submittedName>
        <fullName evidence="2">Uncharacterized protein</fullName>
    </submittedName>
</protein>
<feature type="region of interest" description="Disordered" evidence="1">
    <location>
        <begin position="232"/>
        <end position="257"/>
    </location>
</feature>
<proteinExistence type="predicted"/>
<gene>
    <name evidence="2" type="ORF">FB45DRAFT_870271</name>
</gene>
<dbReference type="AlphaFoldDB" id="A0AAD7FJ44"/>
<reference evidence="2" key="1">
    <citation type="submission" date="2023-03" db="EMBL/GenBank/DDBJ databases">
        <title>Massive genome expansion in bonnet fungi (Mycena s.s.) driven by repeated elements and novel gene families across ecological guilds.</title>
        <authorList>
            <consortium name="Lawrence Berkeley National Laboratory"/>
            <person name="Harder C.B."/>
            <person name="Miyauchi S."/>
            <person name="Viragh M."/>
            <person name="Kuo A."/>
            <person name="Thoen E."/>
            <person name="Andreopoulos B."/>
            <person name="Lu D."/>
            <person name="Skrede I."/>
            <person name="Drula E."/>
            <person name="Henrissat B."/>
            <person name="Morin E."/>
            <person name="Kohler A."/>
            <person name="Barry K."/>
            <person name="LaButti K."/>
            <person name="Morin E."/>
            <person name="Salamov A."/>
            <person name="Lipzen A."/>
            <person name="Mereny Z."/>
            <person name="Hegedus B."/>
            <person name="Baldrian P."/>
            <person name="Stursova M."/>
            <person name="Weitz H."/>
            <person name="Taylor A."/>
            <person name="Grigoriev I.V."/>
            <person name="Nagy L.G."/>
            <person name="Martin F."/>
            <person name="Kauserud H."/>
        </authorList>
    </citation>
    <scope>NUCLEOTIDE SEQUENCE</scope>
    <source>
        <strain evidence="2">9284</strain>
    </source>
</reference>
<accession>A0AAD7FJ44</accession>